<sequence length="216" mass="23156">MSYEGSPPHYGAELHHQQQHFGGHQGHGGEFRGEGTPGFPSPGPHFPGTPDQHASPTGPPPPPSGYRIPLTTQGSFPDRSQTGEAPFKDADGVSPVFIGSALMERSVHPCKIGPHLYQFCSVAYGGGEQAHNGRFDLLPFKPAQMEWVRTSNGRIPPGRRPVEGGYEESGSKLYHAVANHNGVMVPGKTGEHLGGANVAFGGAEHVFTDYEILCWR</sequence>
<evidence type="ECO:0000313" key="2">
    <source>
        <dbReference type="EMBL" id="KAF9532601.1"/>
    </source>
</evidence>
<name>A0A9P6EMM8_9AGAR</name>
<dbReference type="Pfam" id="PF11901">
    <property type="entry name" value="DM9"/>
    <property type="match status" value="1"/>
</dbReference>
<dbReference type="InterPro" id="IPR006616">
    <property type="entry name" value="DM9_repeat"/>
</dbReference>
<evidence type="ECO:0000256" key="1">
    <source>
        <dbReference type="SAM" id="MobiDB-lite"/>
    </source>
</evidence>
<reference evidence="2" key="1">
    <citation type="submission" date="2020-11" db="EMBL/GenBank/DDBJ databases">
        <authorList>
            <consortium name="DOE Joint Genome Institute"/>
            <person name="Ahrendt S."/>
            <person name="Riley R."/>
            <person name="Andreopoulos W."/>
            <person name="Labutti K."/>
            <person name="Pangilinan J."/>
            <person name="Ruiz-Duenas F.J."/>
            <person name="Barrasa J.M."/>
            <person name="Sanchez-Garcia M."/>
            <person name="Camarero S."/>
            <person name="Miyauchi S."/>
            <person name="Serrano A."/>
            <person name="Linde D."/>
            <person name="Babiker R."/>
            <person name="Drula E."/>
            <person name="Ayuso-Fernandez I."/>
            <person name="Pacheco R."/>
            <person name="Padilla G."/>
            <person name="Ferreira P."/>
            <person name="Barriuso J."/>
            <person name="Kellner H."/>
            <person name="Castanera R."/>
            <person name="Alfaro M."/>
            <person name="Ramirez L."/>
            <person name="Pisabarro A.G."/>
            <person name="Kuo A."/>
            <person name="Tritt A."/>
            <person name="Lipzen A."/>
            <person name="He G."/>
            <person name="Yan M."/>
            <person name="Ng V."/>
            <person name="Cullen D."/>
            <person name="Martin F."/>
            <person name="Rosso M.-N."/>
            <person name="Henrissat B."/>
            <person name="Hibbett D."/>
            <person name="Martinez A.T."/>
            <person name="Grigoriev I.V."/>
        </authorList>
    </citation>
    <scope>NUCLEOTIDE SEQUENCE</scope>
    <source>
        <strain evidence="2">CBS 506.95</strain>
    </source>
</reference>
<dbReference type="SMART" id="SM00696">
    <property type="entry name" value="DM9"/>
    <property type="match status" value="1"/>
</dbReference>
<proteinExistence type="predicted"/>
<gene>
    <name evidence="2" type="ORF">CPB83DRAFT_847048</name>
</gene>
<accession>A0A9P6EMM8</accession>
<dbReference type="PANTHER" id="PTHR31649:SF1">
    <property type="entry name" value="FARNESOIC ACID O-METHYL TRANSFERASE DOMAIN-CONTAINING PROTEIN"/>
    <property type="match status" value="1"/>
</dbReference>
<protein>
    <submittedName>
        <fullName evidence="2">Uncharacterized protein</fullName>
    </submittedName>
</protein>
<dbReference type="AlphaFoldDB" id="A0A9P6EMM8"/>
<organism evidence="2 3">
    <name type="scientific">Crepidotus variabilis</name>
    <dbReference type="NCBI Taxonomy" id="179855"/>
    <lineage>
        <taxon>Eukaryota</taxon>
        <taxon>Fungi</taxon>
        <taxon>Dikarya</taxon>
        <taxon>Basidiomycota</taxon>
        <taxon>Agaricomycotina</taxon>
        <taxon>Agaricomycetes</taxon>
        <taxon>Agaricomycetidae</taxon>
        <taxon>Agaricales</taxon>
        <taxon>Agaricineae</taxon>
        <taxon>Crepidotaceae</taxon>
        <taxon>Crepidotus</taxon>
    </lineage>
</organism>
<evidence type="ECO:0000313" key="3">
    <source>
        <dbReference type="Proteomes" id="UP000807306"/>
    </source>
</evidence>
<feature type="compositionally biased region" description="Polar residues" evidence="1">
    <location>
        <begin position="70"/>
        <end position="83"/>
    </location>
</feature>
<keyword evidence="3" id="KW-1185">Reference proteome</keyword>
<dbReference type="PANTHER" id="PTHR31649">
    <property type="entry name" value="AGAP009604-PA"/>
    <property type="match status" value="1"/>
</dbReference>
<dbReference type="OrthoDB" id="2142040at2759"/>
<dbReference type="EMBL" id="MU157831">
    <property type="protein sequence ID" value="KAF9532601.1"/>
    <property type="molecule type" value="Genomic_DNA"/>
</dbReference>
<comment type="caution">
    <text evidence="2">The sequence shown here is derived from an EMBL/GenBank/DDBJ whole genome shotgun (WGS) entry which is preliminary data.</text>
</comment>
<feature type="region of interest" description="Disordered" evidence="1">
    <location>
        <begin position="1"/>
        <end position="91"/>
    </location>
</feature>
<dbReference type="Proteomes" id="UP000807306">
    <property type="component" value="Unassembled WGS sequence"/>
</dbReference>